<evidence type="ECO:0000313" key="1">
    <source>
        <dbReference type="EMBL" id="KKL11141.1"/>
    </source>
</evidence>
<proteinExistence type="predicted"/>
<organism evidence="1">
    <name type="scientific">marine sediment metagenome</name>
    <dbReference type="NCBI Taxonomy" id="412755"/>
    <lineage>
        <taxon>unclassified sequences</taxon>
        <taxon>metagenomes</taxon>
        <taxon>ecological metagenomes</taxon>
    </lineage>
</organism>
<accession>A0A0F9CZT4</accession>
<name>A0A0F9CZT4_9ZZZZ</name>
<dbReference type="EMBL" id="LAZR01041773">
    <property type="protein sequence ID" value="KKL11141.1"/>
    <property type="molecule type" value="Genomic_DNA"/>
</dbReference>
<protein>
    <submittedName>
        <fullName evidence="1">Uncharacterized protein</fullName>
    </submittedName>
</protein>
<sequence>MTQQTNGMPELKYSEETFRVMYEALDTWLKSEFGVAPKHIVDKAISARAKAEGK</sequence>
<reference evidence="1" key="1">
    <citation type="journal article" date="2015" name="Nature">
        <title>Complex archaea that bridge the gap between prokaryotes and eukaryotes.</title>
        <authorList>
            <person name="Spang A."/>
            <person name="Saw J.H."/>
            <person name="Jorgensen S.L."/>
            <person name="Zaremba-Niedzwiedzka K."/>
            <person name="Martijn J."/>
            <person name="Lind A.E."/>
            <person name="van Eijk R."/>
            <person name="Schleper C."/>
            <person name="Guy L."/>
            <person name="Ettema T.J."/>
        </authorList>
    </citation>
    <scope>NUCLEOTIDE SEQUENCE</scope>
</reference>
<dbReference type="AlphaFoldDB" id="A0A0F9CZT4"/>
<gene>
    <name evidence="1" type="ORF">LCGC14_2548780</name>
</gene>
<comment type="caution">
    <text evidence="1">The sequence shown here is derived from an EMBL/GenBank/DDBJ whole genome shotgun (WGS) entry which is preliminary data.</text>
</comment>